<feature type="domain" description="CzcB-like barrel-sandwich hybrid" evidence="5">
    <location>
        <begin position="73"/>
        <end position="208"/>
    </location>
</feature>
<dbReference type="PANTHER" id="PTHR30469">
    <property type="entry name" value="MULTIDRUG RESISTANCE PROTEIN MDTA"/>
    <property type="match status" value="1"/>
</dbReference>
<feature type="region of interest" description="Disordered" evidence="3">
    <location>
        <begin position="383"/>
        <end position="405"/>
    </location>
</feature>
<feature type="coiled-coil region" evidence="2">
    <location>
        <begin position="112"/>
        <end position="185"/>
    </location>
</feature>
<dbReference type="InterPro" id="IPR058647">
    <property type="entry name" value="BSH_CzcB-like"/>
</dbReference>
<evidence type="ECO:0000259" key="4">
    <source>
        <dbReference type="Pfam" id="PF25967"/>
    </source>
</evidence>
<dbReference type="EMBL" id="QRHA01000003">
    <property type="protein sequence ID" value="RDV27385.1"/>
    <property type="molecule type" value="Genomic_DNA"/>
</dbReference>
<dbReference type="Pfam" id="PF25973">
    <property type="entry name" value="BSH_CzcB"/>
    <property type="match status" value="1"/>
</dbReference>
<dbReference type="Proteomes" id="UP000256561">
    <property type="component" value="Unassembled WGS sequence"/>
</dbReference>
<reference evidence="7" key="1">
    <citation type="submission" date="2018-08" db="EMBL/GenBank/DDBJ databases">
        <authorList>
            <person name="Zhang J."/>
            <person name="Du Z.-J."/>
        </authorList>
    </citation>
    <scope>NUCLEOTIDE SEQUENCE [LARGE SCALE GENOMIC DNA]</scope>
    <source>
        <strain evidence="7">KCTC 52655</strain>
    </source>
</reference>
<dbReference type="OrthoDB" id="5730196at2"/>
<dbReference type="NCBIfam" id="TIGR01730">
    <property type="entry name" value="RND_mfp"/>
    <property type="match status" value="1"/>
</dbReference>
<dbReference type="Gene3D" id="2.40.50.100">
    <property type="match status" value="1"/>
</dbReference>
<evidence type="ECO:0000313" key="6">
    <source>
        <dbReference type="EMBL" id="RDV27385.1"/>
    </source>
</evidence>
<dbReference type="AlphaFoldDB" id="A0A3D8MBB3"/>
<dbReference type="Pfam" id="PF25967">
    <property type="entry name" value="RND-MFP_C"/>
    <property type="match status" value="1"/>
</dbReference>
<dbReference type="PANTHER" id="PTHR30469:SF12">
    <property type="entry name" value="MULTIDRUG RESISTANCE PROTEIN MDTA"/>
    <property type="match status" value="1"/>
</dbReference>
<keyword evidence="2" id="KW-0175">Coiled coil</keyword>
<evidence type="ECO:0000256" key="3">
    <source>
        <dbReference type="SAM" id="MobiDB-lite"/>
    </source>
</evidence>
<feature type="domain" description="Multidrug resistance protein MdtA-like C-terminal permuted SH3" evidence="4">
    <location>
        <begin position="326"/>
        <end position="368"/>
    </location>
</feature>
<evidence type="ECO:0000256" key="2">
    <source>
        <dbReference type="SAM" id="Coils"/>
    </source>
</evidence>
<comment type="caution">
    <text evidence="6">The sequence shown here is derived from an EMBL/GenBank/DDBJ whole genome shotgun (WGS) entry which is preliminary data.</text>
</comment>
<evidence type="ECO:0000313" key="7">
    <source>
        <dbReference type="Proteomes" id="UP000256561"/>
    </source>
</evidence>
<name>A0A3D8MBB3_9ALTE</name>
<dbReference type="SUPFAM" id="SSF111369">
    <property type="entry name" value="HlyD-like secretion proteins"/>
    <property type="match status" value="1"/>
</dbReference>
<accession>A0A3D8MBB3</accession>
<comment type="similarity">
    <text evidence="1">Belongs to the membrane fusion protein (MFP) (TC 8.A.1) family.</text>
</comment>
<evidence type="ECO:0000256" key="1">
    <source>
        <dbReference type="ARBA" id="ARBA00009477"/>
    </source>
</evidence>
<organism evidence="6 7">
    <name type="scientific">Alteromonas aestuariivivens</name>
    <dbReference type="NCBI Taxonomy" id="1938339"/>
    <lineage>
        <taxon>Bacteria</taxon>
        <taxon>Pseudomonadati</taxon>
        <taxon>Pseudomonadota</taxon>
        <taxon>Gammaproteobacteria</taxon>
        <taxon>Alteromonadales</taxon>
        <taxon>Alteromonadaceae</taxon>
        <taxon>Alteromonas/Salinimonas group</taxon>
        <taxon>Alteromonas</taxon>
    </lineage>
</organism>
<dbReference type="Gene3D" id="2.40.30.170">
    <property type="match status" value="1"/>
</dbReference>
<dbReference type="GO" id="GO:0015562">
    <property type="term" value="F:efflux transmembrane transporter activity"/>
    <property type="evidence" value="ECO:0007669"/>
    <property type="project" value="TreeGrafter"/>
</dbReference>
<dbReference type="RefSeq" id="WP_115592288.1">
    <property type="nucleotide sequence ID" value="NZ_QRHA01000003.1"/>
</dbReference>
<dbReference type="InterPro" id="IPR006143">
    <property type="entry name" value="RND_pump_MFP"/>
</dbReference>
<protein>
    <submittedName>
        <fullName evidence="6">Efflux RND transporter periplasmic adaptor subunit</fullName>
    </submittedName>
</protein>
<dbReference type="InterPro" id="IPR058627">
    <property type="entry name" value="MdtA-like_C"/>
</dbReference>
<dbReference type="Gene3D" id="2.40.420.20">
    <property type="match status" value="1"/>
</dbReference>
<sequence>MKHSKWLKVGLPFAIVLIAAVVAKMMIEGRKAPEQKPVESKALLVETLTVGKQAVEFTVSSQGNVVPLNRTSLSAQVGGRVVSMADGFVTGGMFKKGDVLITLEQEDYVTEVKLAAAELAQAQASLAEERARAKVAEQEWRSVDNVLPPELGLRKPQLAKEQANVQAAEAKLERANRNLQRTQIRAPYNGLVVSRSADIGQFVSAGSALGEIYATNVAEVRLPITDRELAFIDLSAGVTNRNKVDLSAVVAGKTRHWHGELVRTEGVMDSGNRVIYAIVQVIDPYLRESGNKSPVPLRFGQFVQASIHGTQRQELFSLPRSVLRLDNTVLVVNNQNQLDIREVVSVRSTESLVYLSDGLLDGERVVVSAVPNPFQGMEVRVAGDPDDTEKDMRDDSDSIQVSEAL</sequence>
<dbReference type="Gene3D" id="1.10.287.470">
    <property type="entry name" value="Helix hairpin bin"/>
    <property type="match status" value="1"/>
</dbReference>
<proteinExistence type="inferred from homology"/>
<keyword evidence="7" id="KW-1185">Reference proteome</keyword>
<gene>
    <name evidence="6" type="ORF">DXV75_04970</name>
</gene>
<dbReference type="GO" id="GO:1990281">
    <property type="term" value="C:efflux pump complex"/>
    <property type="evidence" value="ECO:0007669"/>
    <property type="project" value="TreeGrafter"/>
</dbReference>
<evidence type="ECO:0000259" key="5">
    <source>
        <dbReference type="Pfam" id="PF25973"/>
    </source>
</evidence>